<name>A0A9Q8T9Q5_9PEZI</name>
<organism evidence="2 3">
    <name type="scientific">Colletotrichum lupini</name>
    <dbReference type="NCBI Taxonomy" id="145971"/>
    <lineage>
        <taxon>Eukaryota</taxon>
        <taxon>Fungi</taxon>
        <taxon>Dikarya</taxon>
        <taxon>Ascomycota</taxon>
        <taxon>Pezizomycotina</taxon>
        <taxon>Sordariomycetes</taxon>
        <taxon>Hypocreomycetidae</taxon>
        <taxon>Glomerellales</taxon>
        <taxon>Glomerellaceae</taxon>
        <taxon>Colletotrichum</taxon>
        <taxon>Colletotrichum acutatum species complex</taxon>
    </lineage>
</organism>
<evidence type="ECO:0000256" key="1">
    <source>
        <dbReference type="SAM" id="SignalP"/>
    </source>
</evidence>
<evidence type="ECO:0008006" key="4">
    <source>
        <dbReference type="Google" id="ProtNLM"/>
    </source>
</evidence>
<feature type="signal peptide" evidence="1">
    <location>
        <begin position="1"/>
        <end position="26"/>
    </location>
</feature>
<gene>
    <name evidence="2" type="ORF">CLUP02_17061</name>
</gene>
<proteinExistence type="predicted"/>
<reference evidence="2" key="1">
    <citation type="journal article" date="2021" name="Mol. Plant Microbe Interact.">
        <title>Complete Genome Sequence of the Plant-Pathogenic Fungus Colletotrichum lupini.</title>
        <authorList>
            <person name="Baroncelli R."/>
            <person name="Pensec F."/>
            <person name="Da Lio D."/>
            <person name="Boufleur T."/>
            <person name="Vicente I."/>
            <person name="Sarrocco S."/>
            <person name="Picot A."/>
            <person name="Baraldi E."/>
            <person name="Sukno S."/>
            <person name="Thon M."/>
            <person name="Le Floch G."/>
        </authorList>
    </citation>
    <scope>NUCLEOTIDE SEQUENCE</scope>
    <source>
        <strain evidence="2">IMI 504893</strain>
    </source>
</reference>
<evidence type="ECO:0000313" key="3">
    <source>
        <dbReference type="Proteomes" id="UP000830671"/>
    </source>
</evidence>
<protein>
    <recommendedName>
        <fullName evidence="4">Secreted protein</fullName>
    </recommendedName>
</protein>
<sequence>MGRKVDWLSIDLLMVIAHLQSHLLTAVVVRPSTPIIEAMCSAFLDVRGNILRDKVRVAASRRFSWNAGNVLFWCRQILPCSFCWVIFSPAMWCLPLRSTFGVTEPMCLREVNQEVKL</sequence>
<dbReference type="RefSeq" id="XP_049153123.1">
    <property type="nucleotide sequence ID" value="XM_049295976.1"/>
</dbReference>
<dbReference type="EMBL" id="CP019481">
    <property type="protein sequence ID" value="UQC91525.1"/>
    <property type="molecule type" value="Genomic_DNA"/>
</dbReference>
<dbReference type="AlphaFoldDB" id="A0A9Q8T9Q5"/>
<keyword evidence="1" id="KW-0732">Signal</keyword>
<keyword evidence="3" id="KW-1185">Reference proteome</keyword>
<dbReference type="GeneID" id="73350986"/>
<evidence type="ECO:0000313" key="2">
    <source>
        <dbReference type="EMBL" id="UQC91525.1"/>
    </source>
</evidence>
<accession>A0A9Q8T9Q5</accession>
<dbReference type="Proteomes" id="UP000830671">
    <property type="component" value="Chromosome 9"/>
</dbReference>
<dbReference type="KEGG" id="clup:CLUP02_17061"/>
<feature type="chain" id="PRO_5040445088" description="Secreted protein" evidence="1">
    <location>
        <begin position="27"/>
        <end position="117"/>
    </location>
</feature>